<proteinExistence type="predicted"/>
<dbReference type="Proteomes" id="UP000613160">
    <property type="component" value="Unassembled WGS sequence"/>
</dbReference>
<comment type="caution">
    <text evidence="2">The sequence shown here is derived from an EMBL/GenBank/DDBJ whole genome shotgun (WGS) entry which is preliminary data.</text>
</comment>
<evidence type="ECO:0000259" key="1">
    <source>
        <dbReference type="Pfam" id="PF00248"/>
    </source>
</evidence>
<reference evidence="2" key="1">
    <citation type="journal article" date="2014" name="Int. J. Syst. Evol. Microbiol.">
        <title>Complete genome sequence of Corynebacterium casei LMG S-19264T (=DSM 44701T), isolated from a smear-ripened cheese.</title>
        <authorList>
            <consortium name="US DOE Joint Genome Institute (JGI-PGF)"/>
            <person name="Walter F."/>
            <person name="Albersmeier A."/>
            <person name="Kalinowski J."/>
            <person name="Ruckert C."/>
        </authorList>
    </citation>
    <scope>NUCLEOTIDE SEQUENCE</scope>
    <source>
        <strain evidence="2">CGMCC 1.15493</strain>
    </source>
</reference>
<name>A0A916V249_9HYPH</name>
<dbReference type="InterPro" id="IPR023210">
    <property type="entry name" value="NADP_OxRdtase_dom"/>
</dbReference>
<keyword evidence="3" id="KW-1185">Reference proteome</keyword>
<dbReference type="SUPFAM" id="SSF51430">
    <property type="entry name" value="NAD(P)-linked oxidoreductase"/>
    <property type="match status" value="1"/>
</dbReference>
<feature type="domain" description="NADP-dependent oxidoreductase" evidence="1">
    <location>
        <begin position="19"/>
        <end position="316"/>
    </location>
</feature>
<dbReference type="Pfam" id="PF00248">
    <property type="entry name" value="Aldo_ket_red"/>
    <property type="match status" value="1"/>
</dbReference>
<dbReference type="InterPro" id="IPR036812">
    <property type="entry name" value="NAD(P)_OxRdtase_dom_sf"/>
</dbReference>
<dbReference type="GO" id="GO:0016491">
    <property type="term" value="F:oxidoreductase activity"/>
    <property type="evidence" value="ECO:0007669"/>
    <property type="project" value="InterPro"/>
</dbReference>
<reference evidence="2" key="2">
    <citation type="submission" date="2020-09" db="EMBL/GenBank/DDBJ databases">
        <authorList>
            <person name="Sun Q."/>
            <person name="Zhou Y."/>
        </authorList>
    </citation>
    <scope>NUCLEOTIDE SEQUENCE</scope>
    <source>
        <strain evidence="2">CGMCC 1.15493</strain>
    </source>
</reference>
<evidence type="ECO:0000313" key="3">
    <source>
        <dbReference type="Proteomes" id="UP000613160"/>
    </source>
</evidence>
<accession>A0A916V249</accession>
<dbReference type="AlphaFoldDB" id="A0A916V249"/>
<evidence type="ECO:0000313" key="2">
    <source>
        <dbReference type="EMBL" id="GGD03069.1"/>
    </source>
</evidence>
<sequence>MEFDHRRVGSTDLTLPVYGFGGAPLGNLFRPIPDDEAEDLVTLAVAAGHTFIDTAPFYGSGLSERRVGAALRRIDRAKVVLSTKVGRLLRPDASHDATKNSFFDASPFRPDFDYSYDGVMRSFEDSLQRLGTDHVEILFIHDIGKMTHGDRAETRFRDAMEGGYRALDELRAGGAVKAIGLGVNEWQVCEDAMDHGHWDVFLLAGRYTLLEQTALDSFLPRCISEKVSIVVGGAFNSGILATGAVEGATYNYAPAPAEIRARVDRIEAICRAHGVPMAAAALQFPLTHPAVASVIPGIAAREHIGRNRDLIDTAVPSALWSDLKSEGVLRADAPVPG</sequence>
<dbReference type="RefSeq" id="WP_188848718.1">
    <property type="nucleotide sequence ID" value="NZ_BMJJ01000001.1"/>
</dbReference>
<dbReference type="PANTHER" id="PTHR42686:SF1">
    <property type="entry name" value="GH17980P-RELATED"/>
    <property type="match status" value="1"/>
</dbReference>
<dbReference type="PANTHER" id="PTHR42686">
    <property type="entry name" value="GH17980P-RELATED"/>
    <property type="match status" value="1"/>
</dbReference>
<dbReference type="EMBL" id="BMJJ01000001">
    <property type="protein sequence ID" value="GGD03069.1"/>
    <property type="molecule type" value="Genomic_DNA"/>
</dbReference>
<dbReference type="GO" id="GO:0005829">
    <property type="term" value="C:cytosol"/>
    <property type="evidence" value="ECO:0007669"/>
    <property type="project" value="TreeGrafter"/>
</dbReference>
<dbReference type="Gene3D" id="3.20.20.100">
    <property type="entry name" value="NADP-dependent oxidoreductase domain"/>
    <property type="match status" value="1"/>
</dbReference>
<gene>
    <name evidence="2" type="ORF">GCM10011335_02250</name>
</gene>
<protein>
    <submittedName>
        <fullName evidence="2">Oxidoreductase</fullName>
    </submittedName>
</protein>
<dbReference type="InterPro" id="IPR020471">
    <property type="entry name" value="AKR"/>
</dbReference>
<organism evidence="2 3">
    <name type="scientific">Aureimonas glaciei</name>
    <dbReference type="NCBI Taxonomy" id="1776957"/>
    <lineage>
        <taxon>Bacteria</taxon>
        <taxon>Pseudomonadati</taxon>
        <taxon>Pseudomonadota</taxon>
        <taxon>Alphaproteobacteria</taxon>
        <taxon>Hyphomicrobiales</taxon>
        <taxon>Aurantimonadaceae</taxon>
        <taxon>Aureimonas</taxon>
    </lineage>
</organism>